<dbReference type="CDD" id="cd01855">
    <property type="entry name" value="YqeH"/>
    <property type="match status" value="1"/>
</dbReference>
<organism evidence="2 3">
    <name type="scientific">Fundicoccus ignavus</name>
    <dbReference type="NCBI Taxonomy" id="2664442"/>
    <lineage>
        <taxon>Bacteria</taxon>
        <taxon>Bacillati</taxon>
        <taxon>Bacillota</taxon>
        <taxon>Bacilli</taxon>
        <taxon>Lactobacillales</taxon>
        <taxon>Aerococcaceae</taxon>
        <taxon>Fundicoccus</taxon>
    </lineage>
</organism>
<gene>
    <name evidence="2" type="primary">yqeH</name>
    <name evidence="2" type="ORF">GIY09_04585</name>
</gene>
<dbReference type="Pfam" id="PF21516">
    <property type="entry name" value="YqeH-like_C"/>
    <property type="match status" value="1"/>
</dbReference>
<dbReference type="PROSITE" id="PS51721">
    <property type="entry name" value="G_CP"/>
    <property type="match status" value="1"/>
</dbReference>
<dbReference type="InterPro" id="IPR019988">
    <property type="entry name" value="GTP-bd_ribosome_bgen_YqeH"/>
</dbReference>
<dbReference type="Proteomes" id="UP000430975">
    <property type="component" value="Unassembled WGS sequence"/>
</dbReference>
<sequence>MNKEEFQCIGCGAVIQTENPSEAGYLPASALAKGMDDGNFYCQRCFRLRHYNELQDLTIDDDVFLEKLSAISEDEDALIINVVDIFDVEGSLINGLRRFVGNQPIVVAANKFDLLPKVTKENRVKHWLKQVLHQNGLQAEDVFLISANKKHTLEPLIELIKKAVLSKNIYIVGVTNVGKSTLINQLIAYFGGEKEIITTSNHPGTTLDMIRIPLTEEHAIVDTPGIVHRTQLAHYLNRDEIKTLLPTKPLKPMTFQLNPDQTIFIGAAARVDFTRGKRASFTYYVSKDATLHRTKTEGAEEFYLKHRGELLSPPFKDTLENFPELVSRTIQLKPDYDVAISGLGWFTVNEPVEIVIWTPKGVALSIREAII</sequence>
<proteinExistence type="predicted"/>
<dbReference type="Gene3D" id="3.40.50.300">
    <property type="entry name" value="P-loop containing nucleotide triphosphate hydrolases"/>
    <property type="match status" value="1"/>
</dbReference>
<dbReference type="PANTHER" id="PTHR46434:SF1">
    <property type="entry name" value="GENETIC INTERACTOR OF PROHIBITINS 3, MITOCHONDRIAL"/>
    <property type="match status" value="1"/>
</dbReference>
<dbReference type="InterPro" id="IPR027417">
    <property type="entry name" value="P-loop_NTPase"/>
</dbReference>
<comment type="caution">
    <text evidence="2">The sequence shown here is derived from an EMBL/GenBank/DDBJ whole genome shotgun (WGS) entry which is preliminary data.</text>
</comment>
<dbReference type="RefSeq" id="WP_153863341.1">
    <property type="nucleotide sequence ID" value="NZ_WJQS01000003.1"/>
</dbReference>
<dbReference type="GO" id="GO:0005525">
    <property type="term" value="F:GTP binding"/>
    <property type="evidence" value="ECO:0007669"/>
    <property type="project" value="InterPro"/>
</dbReference>
<keyword evidence="3" id="KW-1185">Reference proteome</keyword>
<dbReference type="AlphaFoldDB" id="A0A6I2GI17"/>
<dbReference type="Pfam" id="PF01926">
    <property type="entry name" value="MMR_HSR1"/>
    <property type="match status" value="1"/>
</dbReference>
<feature type="domain" description="CP-type G" evidence="1">
    <location>
        <begin position="65"/>
        <end position="229"/>
    </location>
</feature>
<dbReference type="InterPro" id="IPR048422">
    <property type="entry name" value="NOA1/YqeH-like_C"/>
</dbReference>
<dbReference type="NCBIfam" id="TIGR03597">
    <property type="entry name" value="GTPase_YqeH"/>
    <property type="match status" value="1"/>
</dbReference>
<evidence type="ECO:0000313" key="3">
    <source>
        <dbReference type="Proteomes" id="UP000430975"/>
    </source>
</evidence>
<name>A0A6I2GI17_9LACT</name>
<protein>
    <submittedName>
        <fullName evidence="2">Ribosome biogenesis GTPase YqeH</fullName>
    </submittedName>
</protein>
<dbReference type="InterPro" id="IPR006073">
    <property type="entry name" value="GTP-bd"/>
</dbReference>
<dbReference type="InterPro" id="IPR030378">
    <property type="entry name" value="G_CP_dom"/>
</dbReference>
<evidence type="ECO:0000259" key="1">
    <source>
        <dbReference type="PROSITE" id="PS51721"/>
    </source>
</evidence>
<evidence type="ECO:0000313" key="2">
    <source>
        <dbReference type="EMBL" id="MRI85151.1"/>
    </source>
</evidence>
<dbReference type="SUPFAM" id="SSF52540">
    <property type="entry name" value="P-loop containing nucleoside triphosphate hydrolases"/>
    <property type="match status" value="1"/>
</dbReference>
<dbReference type="PANTHER" id="PTHR46434">
    <property type="entry name" value="GENETIC INTERACTOR OF PROHIBITINS 3, MITOCHONDRIAL"/>
    <property type="match status" value="1"/>
</dbReference>
<dbReference type="InterPro" id="IPR050896">
    <property type="entry name" value="Mito_lipid_metab_GTPase"/>
</dbReference>
<dbReference type="EMBL" id="WJQS01000003">
    <property type="protein sequence ID" value="MRI85151.1"/>
    <property type="molecule type" value="Genomic_DNA"/>
</dbReference>
<accession>A0A6I2GI17</accession>
<reference evidence="2 3" key="1">
    <citation type="submission" date="2019-11" db="EMBL/GenBank/DDBJ databases">
        <title>Characterisation of Fundicoccus ignavus gen. nov. sp. nov., a novel genus of the family Aerococcaceae isolated from bulk tank milk.</title>
        <authorList>
            <person name="Siebert A."/>
            <person name="Huptas C."/>
            <person name="Wenning M."/>
            <person name="Scherer S."/>
            <person name="Doll E.V."/>
        </authorList>
    </citation>
    <scope>NUCLEOTIDE SEQUENCE [LARGE SCALE GENOMIC DNA]</scope>
    <source>
        <strain evidence="2 3">WS4759</strain>
    </source>
</reference>